<accession>A0ABW0UA20</accession>
<evidence type="ECO:0000256" key="6">
    <source>
        <dbReference type="ARBA" id="ARBA00037589"/>
    </source>
</evidence>
<dbReference type="EMBL" id="JBHSPF010000061">
    <property type="protein sequence ID" value="MFC5629564.1"/>
    <property type="molecule type" value="Genomic_DNA"/>
</dbReference>
<evidence type="ECO:0000256" key="8">
    <source>
        <dbReference type="ARBA" id="ARBA00048617"/>
    </source>
</evidence>
<sequence length="260" mass="29070">MNDEPLTGYTVLVTRSKRQAPALKRLIENAGGETFVLPLIETVPVKERWEEHVDTLKHATFDWIVFTSANAVRFFYDAWKESGKALPTNVKIAAIGSKTAQKVARLGWPIHVTPSEFVAEELADVLVKHVTRGETVLFPRSALARHVIRPALEDIGASVIDMPIYTSAPVVENKATLRKWIQEGVLDVLTFTSPSTVKAFVSFIQEIEREKWQQLRTVCIGPITEREAAHHGFQHIIVAKPYTIEGMVQALISHVNKEGT</sequence>
<keyword evidence="4 9" id="KW-0456">Lyase</keyword>
<dbReference type="InterPro" id="IPR036108">
    <property type="entry name" value="4pyrrol_syn_uPrphyn_synt_sf"/>
</dbReference>
<protein>
    <recommendedName>
        <fullName evidence="7 9">Uroporphyrinogen-III synthase</fullName>
        <ecNumber evidence="3 9">4.2.1.75</ecNumber>
    </recommendedName>
</protein>
<reference evidence="12" key="1">
    <citation type="journal article" date="2019" name="Int. J. Syst. Evol. Microbiol.">
        <title>The Global Catalogue of Microorganisms (GCM) 10K type strain sequencing project: providing services to taxonomists for standard genome sequencing and annotation.</title>
        <authorList>
            <consortium name="The Broad Institute Genomics Platform"/>
            <consortium name="The Broad Institute Genome Sequencing Center for Infectious Disease"/>
            <person name="Wu L."/>
            <person name="Ma J."/>
        </authorList>
    </citation>
    <scope>NUCLEOTIDE SEQUENCE [LARGE SCALE GENOMIC DNA]</scope>
    <source>
        <strain evidence="12">CGMCC 1.15790</strain>
    </source>
</reference>
<dbReference type="Proteomes" id="UP001596143">
    <property type="component" value="Unassembled WGS sequence"/>
</dbReference>
<dbReference type="InterPro" id="IPR003754">
    <property type="entry name" value="4pyrrol_synth_uPrphyn_synth"/>
</dbReference>
<organism evidence="11 12">
    <name type="scientific">Aliibacillus thermotolerans</name>
    <dbReference type="NCBI Taxonomy" id="1834418"/>
    <lineage>
        <taxon>Bacteria</taxon>
        <taxon>Bacillati</taxon>
        <taxon>Bacillota</taxon>
        <taxon>Bacilli</taxon>
        <taxon>Bacillales</taxon>
        <taxon>Bacillaceae</taxon>
        <taxon>Aliibacillus</taxon>
    </lineage>
</organism>
<evidence type="ECO:0000256" key="7">
    <source>
        <dbReference type="ARBA" id="ARBA00040167"/>
    </source>
</evidence>
<dbReference type="GO" id="GO:0004852">
    <property type="term" value="F:uroporphyrinogen-III synthase activity"/>
    <property type="evidence" value="ECO:0007669"/>
    <property type="project" value="UniProtKB-EC"/>
</dbReference>
<evidence type="ECO:0000256" key="1">
    <source>
        <dbReference type="ARBA" id="ARBA00004772"/>
    </source>
</evidence>
<evidence type="ECO:0000256" key="2">
    <source>
        <dbReference type="ARBA" id="ARBA00008133"/>
    </source>
</evidence>
<gene>
    <name evidence="11" type="ORF">ACFPTR_11950</name>
</gene>
<evidence type="ECO:0000256" key="3">
    <source>
        <dbReference type="ARBA" id="ARBA00013109"/>
    </source>
</evidence>
<dbReference type="Pfam" id="PF02602">
    <property type="entry name" value="HEM4"/>
    <property type="match status" value="1"/>
</dbReference>
<dbReference type="EC" id="4.2.1.75" evidence="3 9"/>
<evidence type="ECO:0000256" key="4">
    <source>
        <dbReference type="ARBA" id="ARBA00023239"/>
    </source>
</evidence>
<comment type="similarity">
    <text evidence="2 9">Belongs to the uroporphyrinogen-III synthase family.</text>
</comment>
<evidence type="ECO:0000259" key="10">
    <source>
        <dbReference type="Pfam" id="PF02602"/>
    </source>
</evidence>
<evidence type="ECO:0000256" key="5">
    <source>
        <dbReference type="ARBA" id="ARBA00023244"/>
    </source>
</evidence>
<dbReference type="CDD" id="cd06578">
    <property type="entry name" value="HemD"/>
    <property type="match status" value="1"/>
</dbReference>
<comment type="pathway">
    <text evidence="1 9">Porphyrin-containing compound metabolism; protoporphyrin-IX biosynthesis; coproporphyrinogen-III from 5-aminolevulinate: step 3/4.</text>
</comment>
<dbReference type="RefSeq" id="WP_270895993.1">
    <property type="nucleotide sequence ID" value="NZ_JBHSPF010000061.1"/>
</dbReference>
<comment type="function">
    <text evidence="6 9">Catalyzes cyclization of the linear tetrapyrrole, hydroxymethylbilane, to the macrocyclic uroporphyrinogen III.</text>
</comment>
<dbReference type="Gene3D" id="3.40.50.10090">
    <property type="match status" value="2"/>
</dbReference>
<name>A0ABW0UA20_9BACI</name>
<dbReference type="InterPro" id="IPR039793">
    <property type="entry name" value="UROS/Hem4"/>
</dbReference>
<keyword evidence="12" id="KW-1185">Reference proteome</keyword>
<keyword evidence="5 9" id="KW-0627">Porphyrin biosynthesis</keyword>
<dbReference type="SUPFAM" id="SSF69618">
    <property type="entry name" value="HemD-like"/>
    <property type="match status" value="1"/>
</dbReference>
<evidence type="ECO:0000313" key="12">
    <source>
        <dbReference type="Proteomes" id="UP001596143"/>
    </source>
</evidence>
<evidence type="ECO:0000313" key="11">
    <source>
        <dbReference type="EMBL" id="MFC5629564.1"/>
    </source>
</evidence>
<proteinExistence type="inferred from homology"/>
<feature type="domain" description="Tetrapyrrole biosynthesis uroporphyrinogen III synthase" evidence="10">
    <location>
        <begin position="22"/>
        <end position="249"/>
    </location>
</feature>
<comment type="catalytic activity">
    <reaction evidence="8 9">
        <text>hydroxymethylbilane = uroporphyrinogen III + H2O</text>
        <dbReference type="Rhea" id="RHEA:18965"/>
        <dbReference type="ChEBI" id="CHEBI:15377"/>
        <dbReference type="ChEBI" id="CHEBI:57308"/>
        <dbReference type="ChEBI" id="CHEBI:57845"/>
        <dbReference type="EC" id="4.2.1.75"/>
    </reaction>
</comment>
<dbReference type="PANTHER" id="PTHR38042">
    <property type="entry name" value="UROPORPHYRINOGEN-III SYNTHASE, CHLOROPLASTIC"/>
    <property type="match status" value="1"/>
</dbReference>
<evidence type="ECO:0000256" key="9">
    <source>
        <dbReference type="RuleBase" id="RU366031"/>
    </source>
</evidence>
<comment type="caution">
    <text evidence="11">The sequence shown here is derived from an EMBL/GenBank/DDBJ whole genome shotgun (WGS) entry which is preliminary data.</text>
</comment>
<dbReference type="PANTHER" id="PTHR38042:SF1">
    <property type="entry name" value="UROPORPHYRINOGEN-III SYNTHASE, CHLOROPLASTIC"/>
    <property type="match status" value="1"/>
</dbReference>